<dbReference type="GO" id="GO:0008897">
    <property type="term" value="F:holo-[acyl-carrier-protein] synthase activity"/>
    <property type="evidence" value="ECO:0007669"/>
    <property type="project" value="InterPro"/>
</dbReference>
<dbReference type="SUPFAM" id="SSF56214">
    <property type="entry name" value="4'-phosphopantetheinyl transferase"/>
    <property type="match status" value="1"/>
</dbReference>
<gene>
    <name evidence="3" type="ORF">SAMN02745244_03468</name>
</gene>
<sequence>MSLRGIGVDIVDPVRFQRVVTGHGGAVARRWFDPAELAQAEDRRLCLAECFAVKEAVWKALRLPIAHLPWRDIIVSKNGTAIGIRLGGIVSAEAETHAIGAIHVGTKVCEQLVIATAIAESIQTSVTVPSSAGR</sequence>
<dbReference type="GO" id="GO:0000287">
    <property type="term" value="F:magnesium ion binding"/>
    <property type="evidence" value="ECO:0007669"/>
    <property type="project" value="InterPro"/>
</dbReference>
<protein>
    <submittedName>
        <fullName evidence="3">Holo-[acyl-carrier-protein] synthase</fullName>
    </submittedName>
</protein>
<dbReference type="Pfam" id="PF01648">
    <property type="entry name" value="ACPS"/>
    <property type="match status" value="1"/>
</dbReference>
<organism evidence="3 4">
    <name type="scientific">Tessaracoccus bendigoensis DSM 12906</name>
    <dbReference type="NCBI Taxonomy" id="1123357"/>
    <lineage>
        <taxon>Bacteria</taxon>
        <taxon>Bacillati</taxon>
        <taxon>Actinomycetota</taxon>
        <taxon>Actinomycetes</taxon>
        <taxon>Propionibacteriales</taxon>
        <taxon>Propionibacteriaceae</taxon>
        <taxon>Tessaracoccus</taxon>
    </lineage>
</organism>
<accession>A0A1M6MUX2</accession>
<evidence type="ECO:0000259" key="2">
    <source>
        <dbReference type="Pfam" id="PF01648"/>
    </source>
</evidence>
<dbReference type="OrthoDB" id="517356at2"/>
<dbReference type="STRING" id="1123357.SAMN02745244_03468"/>
<evidence type="ECO:0000313" key="4">
    <source>
        <dbReference type="Proteomes" id="UP000184512"/>
    </source>
</evidence>
<keyword evidence="4" id="KW-1185">Reference proteome</keyword>
<reference evidence="3 4" key="1">
    <citation type="submission" date="2016-11" db="EMBL/GenBank/DDBJ databases">
        <authorList>
            <person name="Jaros S."/>
            <person name="Januszkiewicz K."/>
            <person name="Wedrychowicz H."/>
        </authorList>
    </citation>
    <scope>NUCLEOTIDE SEQUENCE [LARGE SCALE GENOMIC DNA]</scope>
    <source>
        <strain evidence="3 4">DSM 12906</strain>
    </source>
</reference>
<dbReference type="InterPro" id="IPR008278">
    <property type="entry name" value="4-PPantetheinyl_Trfase_dom"/>
</dbReference>
<dbReference type="AlphaFoldDB" id="A0A1M6MUX2"/>
<evidence type="ECO:0000313" key="3">
    <source>
        <dbReference type="EMBL" id="SHJ87308.1"/>
    </source>
</evidence>
<keyword evidence="1" id="KW-0808">Transferase</keyword>
<evidence type="ECO:0000256" key="1">
    <source>
        <dbReference type="ARBA" id="ARBA00022679"/>
    </source>
</evidence>
<name>A0A1M6MUX2_9ACTN</name>
<dbReference type="EMBL" id="FQZG01000097">
    <property type="protein sequence ID" value="SHJ87308.1"/>
    <property type="molecule type" value="Genomic_DNA"/>
</dbReference>
<dbReference type="Gene3D" id="3.90.470.20">
    <property type="entry name" value="4'-phosphopantetheinyl transferase domain"/>
    <property type="match status" value="1"/>
</dbReference>
<proteinExistence type="predicted"/>
<dbReference type="Proteomes" id="UP000184512">
    <property type="component" value="Unassembled WGS sequence"/>
</dbReference>
<feature type="domain" description="4'-phosphopantetheinyl transferase" evidence="2">
    <location>
        <begin position="5"/>
        <end position="77"/>
    </location>
</feature>
<dbReference type="InterPro" id="IPR037143">
    <property type="entry name" value="4-PPantetheinyl_Trfase_dom_sf"/>
</dbReference>